<feature type="domain" description="DUF2914" evidence="1">
    <location>
        <begin position="66"/>
        <end position="122"/>
    </location>
</feature>
<dbReference type="RefSeq" id="WP_012663596.1">
    <property type="nucleotide sequence ID" value="NC_012115.1"/>
</dbReference>
<dbReference type="KEGG" id="nam:NAMH_0690"/>
<evidence type="ECO:0000313" key="3">
    <source>
        <dbReference type="Proteomes" id="UP000000448"/>
    </source>
</evidence>
<dbReference type="HOGENOM" id="CLU_1925335_0_0_7"/>
<dbReference type="AlphaFoldDB" id="B9L8Z3"/>
<keyword evidence="3" id="KW-1185">Reference proteome</keyword>
<proteinExistence type="predicted"/>
<evidence type="ECO:0000313" key="2">
    <source>
        <dbReference type="EMBL" id="ACM92224.1"/>
    </source>
</evidence>
<dbReference type="Pfam" id="PF11141">
    <property type="entry name" value="DUF2914"/>
    <property type="match status" value="1"/>
</dbReference>
<protein>
    <recommendedName>
        <fullName evidence="1">DUF2914 domain-containing protein</fullName>
    </recommendedName>
</protein>
<dbReference type="EMBL" id="CP001279">
    <property type="protein sequence ID" value="ACM92224.1"/>
    <property type="molecule type" value="Genomic_DNA"/>
</dbReference>
<dbReference type="InterPro" id="IPR022606">
    <property type="entry name" value="DUF2914"/>
</dbReference>
<name>B9L8Z3_NAUPA</name>
<reference evidence="2 3" key="1">
    <citation type="journal article" date="2009" name="PLoS Genet.">
        <title>Adaptations to submarine hydrothermal environments exemplified by the genome of Nautilia profundicola.</title>
        <authorList>
            <person name="Campbell B.J."/>
            <person name="Smith J.L."/>
            <person name="Hanson T.E."/>
            <person name="Klotz M.G."/>
            <person name="Stein L.Y."/>
            <person name="Lee C.K."/>
            <person name="Wu D."/>
            <person name="Robinson J.M."/>
            <person name="Khouri H.M."/>
            <person name="Eisen J.A."/>
            <person name="Cary S.C."/>
        </authorList>
    </citation>
    <scope>NUCLEOTIDE SEQUENCE [LARGE SCALE GENOMIC DNA]</scope>
    <source>
        <strain evidence="3">ATCC BAA-1463 / DSM 18972 / AmH</strain>
    </source>
</reference>
<dbReference type="STRING" id="598659.NAMH_0690"/>
<gene>
    <name evidence="2" type="ordered locus">NAMH_0690</name>
</gene>
<evidence type="ECO:0000259" key="1">
    <source>
        <dbReference type="Pfam" id="PF11141"/>
    </source>
</evidence>
<sequence>MKKILLLCFTLITLFGYDVKEFVTCKDVQNLTPVEITDKFTTADKKVYAFAYFTNIEENSLIDFIWEKEVNGIWKLYADIQLPIFAGVRWRTYSNITIRPFFTGKWRVSIVEGNDTIDTKEFYITEANETK</sequence>
<organism evidence="2 3">
    <name type="scientific">Nautilia profundicola (strain ATCC BAA-1463 / DSM 18972 / AmH)</name>
    <dbReference type="NCBI Taxonomy" id="598659"/>
    <lineage>
        <taxon>Bacteria</taxon>
        <taxon>Pseudomonadati</taxon>
        <taxon>Campylobacterota</taxon>
        <taxon>Epsilonproteobacteria</taxon>
        <taxon>Nautiliales</taxon>
        <taxon>Nautiliaceae</taxon>
        <taxon>Nautilia</taxon>
    </lineage>
</organism>
<dbReference type="OrthoDB" id="5373041at2"/>
<accession>B9L8Z3</accession>
<dbReference type="Proteomes" id="UP000000448">
    <property type="component" value="Chromosome"/>
</dbReference>